<reference evidence="6" key="2">
    <citation type="journal article" date="2014" name="Nat. Commun.">
        <title>The cavefish genome reveals candidate genes for eye loss.</title>
        <authorList>
            <person name="McGaugh S.E."/>
            <person name="Gross J.B."/>
            <person name="Aken B."/>
            <person name="Blin M."/>
            <person name="Borowsky R."/>
            <person name="Chalopin D."/>
            <person name="Hinaux H."/>
            <person name="Jeffery W.R."/>
            <person name="Keene A."/>
            <person name="Ma L."/>
            <person name="Minx P."/>
            <person name="Murphy D."/>
            <person name="O'Quin K.E."/>
            <person name="Retaux S."/>
            <person name="Rohner N."/>
            <person name="Searle S.M."/>
            <person name="Stahl B.A."/>
            <person name="Tabin C."/>
            <person name="Volff J.N."/>
            <person name="Yoshizawa M."/>
            <person name="Warren W.C."/>
        </authorList>
    </citation>
    <scope>NUCLEOTIDE SEQUENCE [LARGE SCALE GENOMIC DNA]</scope>
    <source>
        <strain evidence="6">female</strain>
    </source>
</reference>
<reference evidence="5" key="3">
    <citation type="submission" date="2025-08" db="UniProtKB">
        <authorList>
            <consortium name="Ensembl"/>
        </authorList>
    </citation>
    <scope>IDENTIFICATION</scope>
</reference>
<feature type="compositionally biased region" description="Low complexity" evidence="2">
    <location>
        <begin position="573"/>
        <end position="593"/>
    </location>
</feature>
<feature type="compositionally biased region" description="Polar residues" evidence="2">
    <location>
        <begin position="594"/>
        <end position="606"/>
    </location>
</feature>
<name>W5L7G9_ASTMX</name>
<evidence type="ECO:0000259" key="4">
    <source>
        <dbReference type="Pfam" id="PF07859"/>
    </source>
</evidence>
<feature type="region of interest" description="Disordered" evidence="2">
    <location>
        <begin position="572"/>
        <end position="611"/>
    </location>
</feature>
<evidence type="ECO:0000313" key="5">
    <source>
        <dbReference type="Ensembl" id="ENSAMXP00000015781.2"/>
    </source>
</evidence>
<dbReference type="InterPro" id="IPR029058">
    <property type="entry name" value="AB_hydrolase_fold"/>
</dbReference>
<reference evidence="6" key="1">
    <citation type="submission" date="2013-03" db="EMBL/GenBank/DDBJ databases">
        <authorList>
            <person name="Jeffery W."/>
            <person name="Warren W."/>
            <person name="Wilson R.K."/>
        </authorList>
    </citation>
    <scope>NUCLEOTIDE SEQUENCE</scope>
    <source>
        <strain evidence="6">female</strain>
    </source>
</reference>
<feature type="domain" description="Alpha/beta hydrolase fold-3" evidence="4">
    <location>
        <begin position="346"/>
        <end position="494"/>
    </location>
</feature>
<dbReference type="PANTHER" id="PTHR23025:SF1">
    <property type="entry name" value="HORMONE-SENSITIVE LIPASE"/>
    <property type="match status" value="1"/>
</dbReference>
<dbReference type="Gene3D" id="3.40.50.1820">
    <property type="entry name" value="alpha/beta hydrolase"/>
    <property type="match status" value="2"/>
</dbReference>
<dbReference type="InterPro" id="IPR010468">
    <property type="entry name" value="HSL_N"/>
</dbReference>
<evidence type="ECO:0000256" key="2">
    <source>
        <dbReference type="SAM" id="MobiDB-lite"/>
    </source>
</evidence>
<accession>W5L7G9</accession>
<dbReference type="InterPro" id="IPR013094">
    <property type="entry name" value="AB_hydrolase_3"/>
</dbReference>
<feature type="domain" description="Alpha/beta hydrolase fold-3" evidence="4">
    <location>
        <begin position="658"/>
        <end position="734"/>
    </location>
</feature>
<dbReference type="GO" id="GO:0019433">
    <property type="term" value="P:triglyceride catabolic process"/>
    <property type="evidence" value="ECO:0007669"/>
    <property type="project" value="TreeGrafter"/>
</dbReference>
<dbReference type="GO" id="GO:0004771">
    <property type="term" value="F:sterol ester esterase activity"/>
    <property type="evidence" value="ECO:0007669"/>
    <property type="project" value="TreeGrafter"/>
</dbReference>
<evidence type="ECO:0000256" key="1">
    <source>
        <dbReference type="PROSITE-ProRule" id="PRU10038"/>
    </source>
</evidence>
<protein>
    <submittedName>
        <fullName evidence="5">Lipase E, hormone sensitive type</fullName>
    </submittedName>
</protein>
<evidence type="ECO:0000313" key="6">
    <source>
        <dbReference type="Proteomes" id="UP000018467"/>
    </source>
</evidence>
<dbReference type="Pfam" id="PF07859">
    <property type="entry name" value="Abhydrolase_3"/>
    <property type="match status" value="2"/>
</dbReference>
<dbReference type="HOGENOM" id="CLU_010288_1_0_1"/>
<dbReference type="GO" id="GO:0005829">
    <property type="term" value="C:cytosol"/>
    <property type="evidence" value="ECO:0007669"/>
    <property type="project" value="TreeGrafter"/>
</dbReference>
<dbReference type="Ensembl" id="ENSAMXT00000015781.2">
    <property type="protein sequence ID" value="ENSAMXP00000015781.2"/>
    <property type="gene ID" value="ENSAMXG00000015332.2"/>
</dbReference>
<dbReference type="STRING" id="7994.ENSAMXP00000015781"/>
<feature type="compositionally biased region" description="Polar residues" evidence="2">
    <location>
        <begin position="533"/>
        <end position="550"/>
    </location>
</feature>
<dbReference type="InterPro" id="IPR033140">
    <property type="entry name" value="Lipase_GDXG_put_SER_AS"/>
</dbReference>
<evidence type="ECO:0000259" key="3">
    <source>
        <dbReference type="Pfam" id="PF06350"/>
    </source>
</evidence>
<dbReference type="PROSITE" id="PS01174">
    <property type="entry name" value="LIPASE_GDXG_SER"/>
    <property type="match status" value="1"/>
</dbReference>
<feature type="region of interest" description="Disordered" evidence="2">
    <location>
        <begin position="773"/>
        <end position="804"/>
    </location>
</feature>
<feature type="region of interest" description="Disordered" evidence="2">
    <location>
        <begin position="533"/>
        <end position="559"/>
    </location>
</feature>
<dbReference type="PANTHER" id="PTHR23025">
    <property type="entry name" value="TRIACYLGLYCEROL LIPASE"/>
    <property type="match status" value="1"/>
</dbReference>
<keyword evidence="6" id="KW-1185">Reference proteome</keyword>
<feature type="domain" description="Hormone-sensitive lipase N-terminal" evidence="3">
    <location>
        <begin position="7"/>
        <end position="317"/>
    </location>
</feature>
<dbReference type="SUPFAM" id="SSF53474">
    <property type="entry name" value="alpha/beta-Hydrolases"/>
    <property type="match status" value="1"/>
</dbReference>
<dbReference type="GO" id="GO:0004806">
    <property type="term" value="F:triacylglycerol lipase activity"/>
    <property type="evidence" value="ECO:0007669"/>
    <property type="project" value="TreeGrafter"/>
</dbReference>
<feature type="compositionally biased region" description="Basic and acidic residues" evidence="2">
    <location>
        <begin position="795"/>
        <end position="804"/>
    </location>
</feature>
<proteinExistence type="predicted"/>
<dbReference type="eggNOG" id="KOG4388">
    <property type="taxonomic scope" value="Eukaryota"/>
</dbReference>
<dbReference type="InParanoid" id="W5L7G9"/>
<feature type="active site" evidence="1">
    <location>
        <position position="424"/>
    </location>
</feature>
<dbReference type="GO" id="GO:0008203">
    <property type="term" value="P:cholesterol metabolic process"/>
    <property type="evidence" value="ECO:0007669"/>
    <property type="project" value="InterPro"/>
</dbReference>
<reference evidence="5" key="4">
    <citation type="submission" date="2025-09" db="UniProtKB">
        <authorList>
            <consortium name="Ensembl"/>
        </authorList>
    </citation>
    <scope>IDENTIFICATION</scope>
</reference>
<dbReference type="AlphaFoldDB" id="W5L7G9"/>
<dbReference type="Proteomes" id="UP000018467">
    <property type="component" value="Unassembled WGS sequence"/>
</dbReference>
<dbReference type="Bgee" id="ENSAMXG00000015332">
    <property type="expression patterns" value="Expressed in camera-type eye and 13 other cell types or tissues"/>
</dbReference>
<dbReference type="Pfam" id="PF06350">
    <property type="entry name" value="HSL_N"/>
    <property type="match status" value="1"/>
</dbReference>
<dbReference type="GeneTree" id="ENSGT00730000111056"/>
<organism evidence="5 6">
    <name type="scientific">Astyanax mexicanus</name>
    <name type="common">Blind cave fish</name>
    <name type="synonym">Astyanax fasciatus mexicanus</name>
    <dbReference type="NCBI Taxonomy" id="7994"/>
    <lineage>
        <taxon>Eukaryota</taxon>
        <taxon>Metazoa</taxon>
        <taxon>Chordata</taxon>
        <taxon>Craniata</taxon>
        <taxon>Vertebrata</taxon>
        <taxon>Euteleostomi</taxon>
        <taxon>Actinopterygii</taxon>
        <taxon>Neopterygii</taxon>
        <taxon>Teleostei</taxon>
        <taxon>Ostariophysi</taxon>
        <taxon>Characiformes</taxon>
        <taxon>Characoidei</taxon>
        <taxon>Acestrorhamphidae</taxon>
        <taxon>Acestrorhamphinae</taxon>
        <taxon>Astyanax</taxon>
    </lineage>
</organism>
<sequence length="804" mass="88614">MDTKAVFTALYEVCEENATFFSGGPKGPTGDAAQKLVDAMLTIQTHARSLEPVISGFAAIYHHFDFDPHIPANGYRSLVKVVRCCLLHIIHKGRYIASNRRSIFFRAAHNAGEMEAYCSALCQLRALLYLAQRLLHDNSHGNLFFQEETGLSQSFLREYASMHKGCFYGRCVGFQFTPSIRPCLQSIAIGLVSFGENYKKHQSGIGVAASSFFTSGKFAIDPELRGQEYERITQNLDVHFWKTFWNVTETEVLAGLASMTSTQVKVNRALSVPPVSFDLPLAADPTHTVTISPPVAHIGPGPVQMRLISNELREGQDSEKLLAMARSEGISLGIKPKRSPPSPWLVVHYHGGGFVAQTSKSHEPYLKSWSQDLNAPVLSVDYSLAPEAPFPRALEECFYAYCWAIKHHNLLGWTGERVCLAGDSAGGNLCVTVSMRAVAHGVRLPDGIMAAYPATLLTAYASPSRLLSLMDPLLPLSVLSRCLSAYAGMDSQVEKQVEKVSTLSMVRRDTALLLRDFRQGASNWIHSLLDPNRASSDTVRNSVSDGTLTSPHKDPSAPEALSDFSVRRESLKSQTCQNLTTHTTSSTSANSTTVHQNPALNPTSLPESKPEDVSFFLSKEVDPAVLRSISAVAVPPPERENDCENPREFPEGFEPLRSEQLAEMKVDPSPIFRNPYMSPLLAPDNMLKGLPPIHIVACALDPMLDDSVMFAKRLRNVEQPVTLCVVDDLPHGFLSLSQLSKETREASNVCMERIREVFIANDPPPELRKHRKLERTNYGASGTRRASNKFFQRTTSKDGGEGVV</sequence>